<evidence type="ECO:0000256" key="3">
    <source>
        <dbReference type="ARBA" id="ARBA00022777"/>
    </source>
</evidence>
<dbReference type="PANTHER" id="PTHR43435">
    <property type="entry name" value="RIBULOKINASE"/>
    <property type="match status" value="1"/>
</dbReference>
<dbReference type="NCBIfam" id="TIGR01315">
    <property type="entry name" value="5C_CHO_kinase"/>
    <property type="match status" value="1"/>
</dbReference>
<keyword evidence="3" id="KW-0418">Kinase</keyword>
<dbReference type="VEuPathDB" id="FungiDB:MGL_0043"/>
<dbReference type="AlphaFoldDB" id="A8PRF8"/>
<organism evidence="5 6">
    <name type="scientific">Malassezia globosa (strain ATCC MYA-4612 / CBS 7966)</name>
    <name type="common">Dandruff-associated fungus</name>
    <dbReference type="NCBI Taxonomy" id="425265"/>
    <lineage>
        <taxon>Eukaryota</taxon>
        <taxon>Fungi</taxon>
        <taxon>Dikarya</taxon>
        <taxon>Basidiomycota</taxon>
        <taxon>Ustilaginomycotina</taxon>
        <taxon>Malasseziomycetes</taxon>
        <taxon>Malasseziales</taxon>
        <taxon>Malasseziaceae</taxon>
        <taxon>Malassezia</taxon>
    </lineage>
</organism>
<proteinExistence type="inferred from homology"/>
<evidence type="ECO:0000313" key="5">
    <source>
        <dbReference type="EMBL" id="EDP45054.1"/>
    </source>
</evidence>
<dbReference type="OMA" id="RPRENHA"/>
<dbReference type="STRING" id="425265.A8PRF8"/>
<dbReference type="InParanoid" id="A8PRF8"/>
<evidence type="ECO:0000259" key="4">
    <source>
        <dbReference type="Pfam" id="PF02782"/>
    </source>
</evidence>
<dbReference type="GO" id="GO:0005737">
    <property type="term" value="C:cytoplasm"/>
    <property type="evidence" value="ECO:0007669"/>
    <property type="project" value="TreeGrafter"/>
</dbReference>
<gene>
    <name evidence="5" type="ORF">MGL_0043</name>
</gene>
<comment type="caution">
    <text evidence="5">The sequence shown here is derived from an EMBL/GenBank/DDBJ whole genome shotgun (WGS) entry which is preliminary data.</text>
</comment>
<protein>
    <recommendedName>
        <fullName evidence="4">Carbohydrate kinase FGGY C-terminal domain-containing protein</fullName>
    </recommendedName>
</protein>
<dbReference type="GO" id="GO:0019321">
    <property type="term" value="P:pentose metabolic process"/>
    <property type="evidence" value="ECO:0007669"/>
    <property type="project" value="TreeGrafter"/>
</dbReference>
<dbReference type="InterPro" id="IPR018485">
    <property type="entry name" value="FGGY_C"/>
</dbReference>
<dbReference type="InterPro" id="IPR043129">
    <property type="entry name" value="ATPase_NBD"/>
</dbReference>
<sequence>MSITPPSITKMIPDEADRNVILWADHRAEEEARLINSQHHKVLDYVGGTMSLEMEMPKILWLRRHWPAAKFDSAQFFDLPDYLTFRATGSRARSNCSLVCKCGYIPPGTAGSKIGWQPDFLERIGLGCLGPHYDALGGIPGKQGLVLTAGMPVGAGLSEEAASELGLLPHTPVSSALIDAYAGWVGTAAAKSLGRDETTHTSLHDAQSRLVAIAGTSTCYCIQSEQGVHVPGVWGPYHHAVFPHRWINEGGQSSTGQLIDAVLQTHPAYATTLSEAHARQCSVYSLLEESLEAQMQASELPVTSPSSYALLVRYMHMYPDFYGNRSPLADTSLRGMLSGLDLDRSRADLARKYLLTLEAIALQTRHIVDEMNRSGHKVETIYFSGGGQARNQIYAHLVADICGLRVQMPTEASASVTVGSAILGQMAALVTLERSKLVRSETPILSSQTDAEATAQQYAGTLWNLMEASTKPGQLIEPTNNLSLHKLFDTKYRIFLECIDLQRRWRTEIDSVLEG</sequence>
<dbReference type="OrthoDB" id="203824at2759"/>
<dbReference type="Pfam" id="PF02782">
    <property type="entry name" value="FGGY_C"/>
    <property type="match status" value="1"/>
</dbReference>
<comment type="similarity">
    <text evidence="1">Belongs to the FGGY kinase family.</text>
</comment>
<keyword evidence="2" id="KW-0808">Transferase</keyword>
<evidence type="ECO:0000256" key="1">
    <source>
        <dbReference type="ARBA" id="ARBA00009156"/>
    </source>
</evidence>
<dbReference type="CDD" id="cd07782">
    <property type="entry name" value="ASKHA_NBD_FGGY_D-RBK"/>
    <property type="match status" value="1"/>
</dbReference>
<dbReference type="Proteomes" id="UP000008837">
    <property type="component" value="Unassembled WGS sequence"/>
</dbReference>
<feature type="domain" description="Carbohydrate kinase FGGY C-terminal" evidence="4">
    <location>
        <begin position="211"/>
        <end position="428"/>
    </location>
</feature>
<dbReference type="InterPro" id="IPR006003">
    <property type="entry name" value="FGGY_RbtK-like"/>
</dbReference>
<dbReference type="GeneID" id="5856574"/>
<dbReference type="PANTHER" id="PTHR43435:SF4">
    <property type="entry name" value="FGGY CARBOHYDRATE KINASE DOMAIN-CONTAINING PROTEIN"/>
    <property type="match status" value="1"/>
</dbReference>
<name>A8PRF8_MALGO</name>
<dbReference type="EMBL" id="AAYY01000001">
    <property type="protein sequence ID" value="EDP45054.1"/>
    <property type="molecule type" value="Genomic_DNA"/>
</dbReference>
<dbReference type="KEGG" id="mgl:MGL_0043"/>
<dbReference type="RefSeq" id="XP_001732268.1">
    <property type="nucleotide sequence ID" value="XM_001732216.1"/>
</dbReference>
<evidence type="ECO:0000313" key="6">
    <source>
        <dbReference type="Proteomes" id="UP000008837"/>
    </source>
</evidence>
<dbReference type="GO" id="GO:0019150">
    <property type="term" value="F:D-ribulokinase activity"/>
    <property type="evidence" value="ECO:0007669"/>
    <property type="project" value="TreeGrafter"/>
</dbReference>
<evidence type="ECO:0000256" key="2">
    <source>
        <dbReference type="ARBA" id="ARBA00022679"/>
    </source>
</evidence>
<accession>A8PRF8</accession>
<reference evidence="5 6" key="1">
    <citation type="journal article" date="2007" name="Proc. Natl. Acad. Sci. U.S.A.">
        <title>Dandruff-associated Malassezia genomes reveal convergent and divergent virulence traits shared with plant and human fungal pathogens.</title>
        <authorList>
            <person name="Xu J."/>
            <person name="Saunders C.W."/>
            <person name="Hu P."/>
            <person name="Grant R.A."/>
            <person name="Boekhout T."/>
            <person name="Kuramae E.E."/>
            <person name="Kronstad J.W."/>
            <person name="Deangelis Y.M."/>
            <person name="Reeder N.L."/>
            <person name="Johnstone K.R."/>
            <person name="Leland M."/>
            <person name="Fieno A.M."/>
            <person name="Begley W.M."/>
            <person name="Sun Y."/>
            <person name="Lacey M.P."/>
            <person name="Chaudhary T."/>
            <person name="Keough T."/>
            <person name="Chu L."/>
            <person name="Sears R."/>
            <person name="Yuan B."/>
            <person name="Dawson T.L.Jr."/>
        </authorList>
    </citation>
    <scope>NUCLEOTIDE SEQUENCE [LARGE SCALE GENOMIC DNA]</scope>
    <source>
        <strain evidence="6">ATCC MYA-4612 / CBS 7966</strain>
    </source>
</reference>
<dbReference type="SUPFAM" id="SSF53067">
    <property type="entry name" value="Actin-like ATPase domain"/>
    <property type="match status" value="2"/>
</dbReference>
<keyword evidence="6" id="KW-1185">Reference proteome</keyword>
<dbReference type="Gene3D" id="3.30.420.40">
    <property type="match status" value="2"/>
</dbReference>